<protein>
    <submittedName>
        <fullName evidence="2">DUF1080 domain-containing protein</fullName>
    </submittedName>
</protein>
<sequence length="216" mass="24694">MKGEGKEGNSAGWTVLFDGKSLAGWHPYRRHAKGKAWKVKEGAIHLDKSGEGSEERADLVTDELFSDFHLRLEWKISESGNSGVLFYVQDDPERYEQTWMTGPEVQLLDNERHPDADIPKRRASDLYDLIESAPSSVNPAGAWNSTEIVSDKGILEIYLNREKVILTKLWDDNWQQLNSTSKFKSIRGFGSYRSGRIALQDHGDEVWFRNIIIRKL</sequence>
<comment type="caution">
    <text evidence="2">The sequence shown here is derived from an EMBL/GenBank/DDBJ whole genome shotgun (WGS) entry which is preliminary data.</text>
</comment>
<gene>
    <name evidence="2" type="ORF">ACFSRY_16205</name>
</gene>
<feature type="domain" description="3-keto-alpha-glucoside-1,2-lyase/3-keto-2-hydroxy-glucal hydratase" evidence="1">
    <location>
        <begin position="12"/>
        <end position="214"/>
    </location>
</feature>
<name>A0ABW5IQX8_9BACT</name>
<proteinExistence type="predicted"/>
<keyword evidence="3" id="KW-1185">Reference proteome</keyword>
<dbReference type="Pfam" id="PF06439">
    <property type="entry name" value="3keto-disac_hyd"/>
    <property type="match status" value="1"/>
</dbReference>
<dbReference type="RefSeq" id="WP_377510101.1">
    <property type="nucleotide sequence ID" value="NZ_JBHULU010000021.1"/>
</dbReference>
<evidence type="ECO:0000313" key="2">
    <source>
        <dbReference type="EMBL" id="MFD2515417.1"/>
    </source>
</evidence>
<evidence type="ECO:0000259" key="1">
    <source>
        <dbReference type="Pfam" id="PF06439"/>
    </source>
</evidence>
<reference evidence="3" key="1">
    <citation type="journal article" date="2019" name="Int. J. Syst. Evol. Microbiol.">
        <title>The Global Catalogue of Microorganisms (GCM) 10K type strain sequencing project: providing services to taxonomists for standard genome sequencing and annotation.</title>
        <authorList>
            <consortium name="The Broad Institute Genomics Platform"/>
            <consortium name="The Broad Institute Genome Sequencing Center for Infectious Disease"/>
            <person name="Wu L."/>
            <person name="Ma J."/>
        </authorList>
    </citation>
    <scope>NUCLEOTIDE SEQUENCE [LARGE SCALE GENOMIC DNA]</scope>
    <source>
        <strain evidence="3">KCTC 42498</strain>
    </source>
</reference>
<dbReference type="InterPro" id="IPR010496">
    <property type="entry name" value="AL/BT2_dom"/>
</dbReference>
<accession>A0ABW5IQX8</accession>
<dbReference type="Gene3D" id="2.60.120.560">
    <property type="entry name" value="Exo-inulinase, domain 1"/>
    <property type="match status" value="1"/>
</dbReference>
<evidence type="ECO:0000313" key="3">
    <source>
        <dbReference type="Proteomes" id="UP001597544"/>
    </source>
</evidence>
<organism evidence="2 3">
    <name type="scientific">Pontibacter locisalis</name>
    <dbReference type="NCBI Taxonomy" id="1719035"/>
    <lineage>
        <taxon>Bacteria</taxon>
        <taxon>Pseudomonadati</taxon>
        <taxon>Bacteroidota</taxon>
        <taxon>Cytophagia</taxon>
        <taxon>Cytophagales</taxon>
        <taxon>Hymenobacteraceae</taxon>
        <taxon>Pontibacter</taxon>
    </lineage>
</organism>
<dbReference type="Proteomes" id="UP001597544">
    <property type="component" value="Unassembled WGS sequence"/>
</dbReference>
<dbReference type="EMBL" id="JBHULU010000021">
    <property type="protein sequence ID" value="MFD2515417.1"/>
    <property type="molecule type" value="Genomic_DNA"/>
</dbReference>